<proteinExistence type="predicted"/>
<reference evidence="2" key="1">
    <citation type="submission" date="2017-03" db="EMBL/GenBank/DDBJ databases">
        <authorList>
            <person name="Lund M.B."/>
        </authorList>
    </citation>
    <scope>NUCLEOTIDE SEQUENCE [LARGE SCALE GENOMIC DNA]</scope>
</reference>
<dbReference type="AlphaFoldDB" id="A0A2A6FQB2"/>
<evidence type="ECO:0000313" key="1">
    <source>
        <dbReference type="EMBL" id="PDQ34867.1"/>
    </source>
</evidence>
<organism evidence="1 2">
    <name type="scientific">Candidatus Lumbricidiphila eiseniae</name>
    <dbReference type="NCBI Taxonomy" id="1969409"/>
    <lineage>
        <taxon>Bacteria</taxon>
        <taxon>Bacillati</taxon>
        <taxon>Actinomycetota</taxon>
        <taxon>Actinomycetes</taxon>
        <taxon>Micrococcales</taxon>
        <taxon>Microbacteriaceae</taxon>
        <taxon>Candidatus Lumbricidiphila</taxon>
    </lineage>
</organism>
<accession>A0A2A6FQB2</accession>
<dbReference type="EMBL" id="NAEP01000044">
    <property type="protein sequence ID" value="PDQ34867.1"/>
    <property type="molecule type" value="Genomic_DNA"/>
</dbReference>
<comment type="caution">
    <text evidence="1">The sequence shown here is derived from an EMBL/GenBank/DDBJ whole genome shotgun (WGS) entry which is preliminary data.</text>
</comment>
<evidence type="ECO:0000313" key="2">
    <source>
        <dbReference type="Proteomes" id="UP000219994"/>
    </source>
</evidence>
<name>A0A2A6FQB2_9MICO</name>
<protein>
    <submittedName>
        <fullName evidence="1">Uncharacterized protein</fullName>
    </submittedName>
</protein>
<sequence length="88" mass="9782">MTGQLLRASEKTTIRYERDRPGGLVHVDVKKLGRIPDGGRWRAHDRAGTQNADIHQTTRLWYSHHGRLGGPGRDEVAANATAPANWCV</sequence>
<dbReference type="Proteomes" id="UP000219994">
    <property type="component" value="Unassembled WGS sequence"/>
</dbReference>
<gene>
    <name evidence="1" type="ORF">B5766_08890</name>
</gene>